<evidence type="ECO:0000313" key="2">
    <source>
        <dbReference type="Proteomes" id="UP000828390"/>
    </source>
</evidence>
<protein>
    <submittedName>
        <fullName evidence="1">Uncharacterized protein</fullName>
    </submittedName>
</protein>
<dbReference type="Proteomes" id="UP000828390">
    <property type="component" value="Unassembled WGS sequence"/>
</dbReference>
<name>A0A9D4N219_DREPO</name>
<comment type="caution">
    <text evidence="1">The sequence shown here is derived from an EMBL/GenBank/DDBJ whole genome shotgun (WGS) entry which is preliminary data.</text>
</comment>
<organism evidence="1 2">
    <name type="scientific">Dreissena polymorpha</name>
    <name type="common">Zebra mussel</name>
    <name type="synonym">Mytilus polymorpha</name>
    <dbReference type="NCBI Taxonomy" id="45954"/>
    <lineage>
        <taxon>Eukaryota</taxon>
        <taxon>Metazoa</taxon>
        <taxon>Spiralia</taxon>
        <taxon>Lophotrochozoa</taxon>
        <taxon>Mollusca</taxon>
        <taxon>Bivalvia</taxon>
        <taxon>Autobranchia</taxon>
        <taxon>Heteroconchia</taxon>
        <taxon>Euheterodonta</taxon>
        <taxon>Imparidentia</taxon>
        <taxon>Neoheterodontei</taxon>
        <taxon>Myida</taxon>
        <taxon>Dreissenoidea</taxon>
        <taxon>Dreissenidae</taxon>
        <taxon>Dreissena</taxon>
    </lineage>
</organism>
<reference evidence="1" key="2">
    <citation type="submission" date="2020-11" db="EMBL/GenBank/DDBJ databases">
        <authorList>
            <person name="McCartney M.A."/>
            <person name="Auch B."/>
            <person name="Kono T."/>
            <person name="Mallez S."/>
            <person name="Becker A."/>
            <person name="Gohl D.M."/>
            <person name="Silverstein K.A.T."/>
            <person name="Koren S."/>
            <person name="Bechman K.B."/>
            <person name="Herman A."/>
            <person name="Abrahante J.E."/>
            <person name="Garbe J."/>
        </authorList>
    </citation>
    <scope>NUCLEOTIDE SEQUENCE</scope>
    <source>
        <strain evidence="1">Duluth1</strain>
        <tissue evidence="1">Whole animal</tissue>
    </source>
</reference>
<sequence>MHAVARMDVHVSQVRQKLDKQEMPTNLGWCVPGCTLEGQDLPRVHAFRYHIPGIFDDRLPCNDASVVKGRVMALTQVATWLLRRPCILSELVDLFNRQRVLAPLSVVRVSPTCRKAMVEVCNYLGVSVPQQFVLSPDISPAVLIHGRVLSILAAILQPEDRDYWRSIFPCPSDIQLKSVKSLPVEMRLRSLACRLMS</sequence>
<gene>
    <name evidence="1" type="ORF">DPMN_010409</name>
</gene>
<dbReference type="AlphaFoldDB" id="A0A9D4N219"/>
<accession>A0A9D4N219</accession>
<reference evidence="1" key="1">
    <citation type="journal article" date="2019" name="bioRxiv">
        <title>The Genome of the Zebra Mussel, Dreissena polymorpha: A Resource for Invasive Species Research.</title>
        <authorList>
            <person name="McCartney M.A."/>
            <person name="Auch B."/>
            <person name="Kono T."/>
            <person name="Mallez S."/>
            <person name="Zhang Y."/>
            <person name="Obille A."/>
            <person name="Becker A."/>
            <person name="Abrahante J.E."/>
            <person name="Garbe J."/>
            <person name="Badalamenti J.P."/>
            <person name="Herman A."/>
            <person name="Mangelson H."/>
            <person name="Liachko I."/>
            <person name="Sullivan S."/>
            <person name="Sone E.D."/>
            <person name="Koren S."/>
            <person name="Silverstein K.A.T."/>
            <person name="Beckman K.B."/>
            <person name="Gohl D.M."/>
        </authorList>
    </citation>
    <scope>NUCLEOTIDE SEQUENCE</scope>
    <source>
        <strain evidence="1">Duluth1</strain>
        <tissue evidence="1">Whole animal</tissue>
    </source>
</reference>
<dbReference type="EMBL" id="JAIWYP010000001">
    <property type="protein sequence ID" value="KAH3886403.1"/>
    <property type="molecule type" value="Genomic_DNA"/>
</dbReference>
<proteinExistence type="predicted"/>
<keyword evidence="2" id="KW-1185">Reference proteome</keyword>
<evidence type="ECO:0000313" key="1">
    <source>
        <dbReference type="EMBL" id="KAH3886403.1"/>
    </source>
</evidence>